<evidence type="ECO:0000256" key="6">
    <source>
        <dbReference type="SAM" id="Phobius"/>
    </source>
</evidence>
<keyword evidence="9" id="KW-1185">Reference proteome</keyword>
<dbReference type="InterPro" id="IPR051791">
    <property type="entry name" value="Pra-immunoreactive"/>
</dbReference>
<proteinExistence type="predicted"/>
<evidence type="ECO:0000313" key="8">
    <source>
        <dbReference type="EMBL" id="TQF04470.1"/>
    </source>
</evidence>
<dbReference type="OrthoDB" id="9793824at2"/>
<evidence type="ECO:0000256" key="1">
    <source>
        <dbReference type="ARBA" id="ARBA00004651"/>
    </source>
</evidence>
<evidence type="ECO:0000256" key="2">
    <source>
        <dbReference type="ARBA" id="ARBA00022475"/>
    </source>
</evidence>
<comment type="subcellular location">
    <subcellularLocation>
        <location evidence="1">Cell membrane</location>
        <topology evidence="1">Multi-pass membrane protein</topology>
    </subcellularLocation>
</comment>
<accession>A0A540W654</accession>
<evidence type="ECO:0000259" key="7">
    <source>
        <dbReference type="Pfam" id="PF06271"/>
    </source>
</evidence>
<dbReference type="PANTHER" id="PTHR36115:SF6">
    <property type="entry name" value="PROLINE-RICH ANTIGEN HOMOLOG"/>
    <property type="match status" value="1"/>
</dbReference>
<keyword evidence="3 6" id="KW-0812">Transmembrane</keyword>
<dbReference type="PANTHER" id="PTHR36115">
    <property type="entry name" value="PROLINE-RICH ANTIGEN HOMOLOG-RELATED"/>
    <property type="match status" value="1"/>
</dbReference>
<dbReference type="InterPro" id="IPR010432">
    <property type="entry name" value="RDD"/>
</dbReference>
<keyword evidence="4 6" id="KW-1133">Transmembrane helix</keyword>
<feature type="transmembrane region" description="Helical" evidence="6">
    <location>
        <begin position="81"/>
        <end position="99"/>
    </location>
</feature>
<reference evidence="8 9" key="1">
    <citation type="submission" date="2019-06" db="EMBL/GenBank/DDBJ databases">
        <title>Description of Kitasatospora acidophila sp. nov. isolated from pine grove soil, and reclassification of Streptomyces novaecaesareae to Kitasatospora novaeceasareae comb. nov.</title>
        <authorList>
            <person name="Kim M.J."/>
        </authorList>
    </citation>
    <scope>NUCLEOTIDE SEQUENCE [LARGE SCALE GENOMIC DNA]</scope>
    <source>
        <strain evidence="8 9">MMS16-CNU292</strain>
    </source>
</reference>
<dbReference type="GO" id="GO:0005886">
    <property type="term" value="C:plasma membrane"/>
    <property type="evidence" value="ECO:0007669"/>
    <property type="project" value="UniProtKB-SubCell"/>
</dbReference>
<sequence>MTDLQGWRALVGERRPSPGRERRPAVPGLADWSTRAMATLVEISIAMGIMQAYSVVLYLARPPFALIQALALLVGIQMQPLFRFFYWVLPLAFLVWQAALRGRTGQSLGQRLMRIVTVDEDTAAPLGPARSVMRSVLHVVDIGSVFFGFLRPVVHYRRQTLADQICRSLVVEMDVINQIAQESQEVKA</sequence>
<organism evidence="8 9">
    <name type="scientific">Kitasatospora acidiphila</name>
    <dbReference type="NCBI Taxonomy" id="2567942"/>
    <lineage>
        <taxon>Bacteria</taxon>
        <taxon>Bacillati</taxon>
        <taxon>Actinomycetota</taxon>
        <taxon>Actinomycetes</taxon>
        <taxon>Kitasatosporales</taxon>
        <taxon>Streptomycetaceae</taxon>
        <taxon>Kitasatospora</taxon>
    </lineage>
</organism>
<evidence type="ECO:0000313" key="9">
    <source>
        <dbReference type="Proteomes" id="UP000319103"/>
    </source>
</evidence>
<evidence type="ECO:0000256" key="3">
    <source>
        <dbReference type="ARBA" id="ARBA00022692"/>
    </source>
</evidence>
<keyword evidence="2" id="KW-1003">Cell membrane</keyword>
<dbReference type="Proteomes" id="UP000319103">
    <property type="component" value="Unassembled WGS sequence"/>
</dbReference>
<dbReference type="AlphaFoldDB" id="A0A540W654"/>
<protein>
    <submittedName>
        <fullName evidence="8">RDD family protein</fullName>
    </submittedName>
</protein>
<evidence type="ECO:0000256" key="4">
    <source>
        <dbReference type="ARBA" id="ARBA00022989"/>
    </source>
</evidence>
<dbReference type="RefSeq" id="WP_141635041.1">
    <property type="nucleotide sequence ID" value="NZ_VIGB01000003.1"/>
</dbReference>
<name>A0A540W654_9ACTN</name>
<gene>
    <name evidence="8" type="ORF">E6W39_22380</name>
</gene>
<keyword evidence="5 6" id="KW-0472">Membrane</keyword>
<feature type="transmembrane region" description="Helical" evidence="6">
    <location>
        <begin position="36"/>
        <end position="60"/>
    </location>
</feature>
<evidence type="ECO:0000256" key="5">
    <source>
        <dbReference type="ARBA" id="ARBA00023136"/>
    </source>
</evidence>
<feature type="domain" description="RDD" evidence="7">
    <location>
        <begin position="30"/>
        <end position="166"/>
    </location>
</feature>
<dbReference type="EMBL" id="VIGB01000003">
    <property type="protein sequence ID" value="TQF04470.1"/>
    <property type="molecule type" value="Genomic_DNA"/>
</dbReference>
<comment type="caution">
    <text evidence="8">The sequence shown here is derived from an EMBL/GenBank/DDBJ whole genome shotgun (WGS) entry which is preliminary data.</text>
</comment>
<dbReference type="Pfam" id="PF06271">
    <property type="entry name" value="RDD"/>
    <property type="match status" value="1"/>
</dbReference>